<feature type="region of interest" description="Disordered" evidence="1">
    <location>
        <begin position="1"/>
        <end position="86"/>
    </location>
</feature>
<feature type="compositionally biased region" description="Basic residues" evidence="1">
    <location>
        <begin position="11"/>
        <end position="20"/>
    </location>
</feature>
<proteinExistence type="predicted"/>
<dbReference type="OrthoDB" id="2505969at2759"/>
<gene>
    <name evidence="3" type="ORF">PGT21_012845</name>
</gene>
<feature type="compositionally biased region" description="Polar residues" evidence="1">
    <location>
        <begin position="28"/>
        <end position="57"/>
    </location>
</feature>
<dbReference type="InterPro" id="IPR041320">
    <property type="entry name" value="CxC1"/>
</dbReference>
<dbReference type="Pfam" id="PF18802">
    <property type="entry name" value="CxC1"/>
    <property type="match status" value="1"/>
</dbReference>
<evidence type="ECO:0000313" key="3">
    <source>
        <dbReference type="EMBL" id="KAA1067651.1"/>
    </source>
</evidence>
<name>A0A5B0LT66_PUCGR</name>
<dbReference type="InterPro" id="IPR040521">
    <property type="entry name" value="KDZ"/>
</dbReference>
<dbReference type="Proteomes" id="UP000324748">
    <property type="component" value="Unassembled WGS sequence"/>
</dbReference>
<accession>A0A5B0LT66</accession>
<evidence type="ECO:0000313" key="4">
    <source>
        <dbReference type="Proteomes" id="UP000324748"/>
    </source>
</evidence>
<feature type="domain" description="CxC1-like cysteine cluster associated with KDZ transposases" evidence="2">
    <location>
        <begin position="137"/>
        <end position="213"/>
    </location>
</feature>
<feature type="compositionally biased region" description="Polar residues" evidence="1">
    <location>
        <begin position="65"/>
        <end position="76"/>
    </location>
</feature>
<feature type="compositionally biased region" description="Basic and acidic residues" evidence="1">
    <location>
        <begin position="1"/>
        <end position="10"/>
    </location>
</feature>
<protein>
    <recommendedName>
        <fullName evidence="2">CxC1-like cysteine cluster associated with KDZ transposases domain-containing protein</fullName>
    </recommendedName>
</protein>
<dbReference type="PANTHER" id="PTHR33096:SF1">
    <property type="entry name" value="CXC1-LIKE CYSTEINE CLUSTER ASSOCIATED WITH KDZ TRANSPOSASES DOMAIN-CONTAINING PROTEIN"/>
    <property type="match status" value="1"/>
</dbReference>
<dbReference type="PANTHER" id="PTHR33096">
    <property type="entry name" value="CXC2 DOMAIN-CONTAINING PROTEIN"/>
    <property type="match status" value="1"/>
</dbReference>
<keyword evidence="4" id="KW-1185">Reference proteome</keyword>
<comment type="caution">
    <text evidence="3">The sequence shown here is derived from an EMBL/GenBank/DDBJ whole genome shotgun (WGS) entry which is preliminary data.</text>
</comment>
<sequence>MRGFRGEGGKKPPKIKRPKTNKGAIFLNETNRSSQQFLQANNQLPSGQSVTPTQQTNLDHDNPPDLSTNIDMQQTNPEEEPEPIDPQVQRLAEYLQSQNYRRRKELEEKNWEEVYESMFYSFFQCSTKTSTWGDLEKWDHDWKSHSRKQSQVDFCQCQHDQVRLIQMGYIGGSPKYPKTAFSIRLLRLHHIMWKHSAVPISPFSRAVDEFLDAHNPLILVPSNNNESDYAFTPRQWRRTLSSAVDAFREMLRREELLSESLLSMNPIDKMADICPPCYGPQVPGTRADEPNYIVCMDGNFQHRRHEAASVEVPGMLKTPSLFIKPDEVAQMELSMNPALHNAIEGDVRHQFPEERELNLLKFGTSVFHAYVHEWSCQLRYNPRLNEGWGMSDGEGLERIWSFLSPLISPLRYSTKNHRLVALNIRMNHHNDMGKINTDRGKHVEQVMKDSQDILRALEEQSGLQWNHFKIQWERQREIQLSTIETATEKETREQVEDQEMIELRNTRRRNRTDAQNRHLQQLPDTLVMLEGEIESILDELGTDYFQNLQGGSEAEIKALIKIKISKSKLYEAKVGVIEMQKRWDQPRSGTRVQHRFKKQMNSKMNMFKKKWISYNNRATSFNSDFSPEVPLETPSFDDVKAFGIDNFFWSTSRLDHPSEPWAVDVNTQKGIQAYLTVTHCQDELRRIAREARQTVTWAIEKSIKMDQLLQSLQAESQQQVKNTCSEFNCPKAVVQSVFTNIAKKHCRLWLSWNCHIWKLLRWMMEFDSEEDQHEEEIFAQEQDFIIHEQN</sequence>
<organism evidence="3 4">
    <name type="scientific">Puccinia graminis f. sp. tritici</name>
    <dbReference type="NCBI Taxonomy" id="56615"/>
    <lineage>
        <taxon>Eukaryota</taxon>
        <taxon>Fungi</taxon>
        <taxon>Dikarya</taxon>
        <taxon>Basidiomycota</taxon>
        <taxon>Pucciniomycotina</taxon>
        <taxon>Pucciniomycetes</taxon>
        <taxon>Pucciniales</taxon>
        <taxon>Pucciniaceae</taxon>
        <taxon>Puccinia</taxon>
    </lineage>
</organism>
<dbReference type="EMBL" id="VSWC01000184">
    <property type="protein sequence ID" value="KAA1067651.1"/>
    <property type="molecule type" value="Genomic_DNA"/>
</dbReference>
<dbReference type="Pfam" id="PF18758">
    <property type="entry name" value="KDZ"/>
    <property type="match status" value="1"/>
</dbReference>
<reference evidence="3 4" key="1">
    <citation type="submission" date="2019-05" db="EMBL/GenBank/DDBJ databases">
        <title>Emergence of the Ug99 lineage of the wheat stem rust pathogen through somatic hybridization.</title>
        <authorList>
            <person name="Li F."/>
            <person name="Upadhyaya N.M."/>
            <person name="Sperschneider J."/>
            <person name="Matny O."/>
            <person name="Nguyen-Phuc H."/>
            <person name="Mago R."/>
            <person name="Raley C."/>
            <person name="Miller M.E."/>
            <person name="Silverstein K.A.T."/>
            <person name="Henningsen E."/>
            <person name="Hirsch C.D."/>
            <person name="Visser B."/>
            <person name="Pretorius Z.A."/>
            <person name="Steffenson B.J."/>
            <person name="Schwessinger B."/>
            <person name="Dodds P.N."/>
            <person name="Figueroa M."/>
        </authorList>
    </citation>
    <scope>NUCLEOTIDE SEQUENCE [LARGE SCALE GENOMIC DNA]</scope>
    <source>
        <strain evidence="3">21-0</strain>
    </source>
</reference>
<evidence type="ECO:0000256" key="1">
    <source>
        <dbReference type="SAM" id="MobiDB-lite"/>
    </source>
</evidence>
<evidence type="ECO:0000259" key="2">
    <source>
        <dbReference type="Pfam" id="PF18802"/>
    </source>
</evidence>
<dbReference type="AlphaFoldDB" id="A0A5B0LT66"/>